<dbReference type="OrthoDB" id="10003460at2759"/>
<keyword evidence="2" id="KW-1185">Reference proteome</keyword>
<reference evidence="3" key="1">
    <citation type="submission" date="2025-08" db="UniProtKB">
        <authorList>
            <consortium name="RefSeq"/>
        </authorList>
    </citation>
    <scope>IDENTIFICATION</scope>
</reference>
<gene>
    <name evidence="3" type="primary">LOC113495234</name>
</gene>
<dbReference type="Proteomes" id="UP000322000">
    <property type="component" value="Chromosome 6"/>
</dbReference>
<protein>
    <submittedName>
        <fullName evidence="3">Uncharacterized protein LOC113495234</fullName>
    </submittedName>
</protein>
<dbReference type="InterPro" id="IPR027885">
    <property type="entry name" value="UPF0728"/>
</dbReference>
<dbReference type="AlphaFoldDB" id="A0A7E5VMV3"/>
<accession>A0A7E5VMV3</accession>
<dbReference type="RefSeq" id="XP_026729658.1">
    <property type="nucleotide sequence ID" value="XM_026873857.1"/>
</dbReference>
<dbReference type="InParanoid" id="A0A7E5VMV3"/>
<organism evidence="2 3">
    <name type="scientific">Trichoplusia ni</name>
    <name type="common">Cabbage looper</name>
    <dbReference type="NCBI Taxonomy" id="7111"/>
    <lineage>
        <taxon>Eukaryota</taxon>
        <taxon>Metazoa</taxon>
        <taxon>Ecdysozoa</taxon>
        <taxon>Arthropoda</taxon>
        <taxon>Hexapoda</taxon>
        <taxon>Insecta</taxon>
        <taxon>Pterygota</taxon>
        <taxon>Neoptera</taxon>
        <taxon>Endopterygota</taxon>
        <taxon>Lepidoptera</taxon>
        <taxon>Glossata</taxon>
        <taxon>Ditrysia</taxon>
        <taxon>Noctuoidea</taxon>
        <taxon>Noctuidae</taxon>
        <taxon>Plusiinae</taxon>
        <taxon>Trichoplusia</taxon>
    </lineage>
</organism>
<proteinExistence type="inferred from homology"/>
<sequence>MSFLYIRVYHGPPVTFGAVGLHKPQFLSGLRDSLRKLGYRVDLVPVEHINYCMIEMCGHEIFRCNIQQLHFNTTSGRDVVASRAIDAVMQSSVKFRRARAYLWFWTWLEFELFKRGKHCMSDYWVKNIKSKYTPLEGTEECIKCCKFLLTKQDTK</sequence>
<name>A0A7E5VMV3_TRINI</name>
<dbReference type="GeneID" id="113495234"/>
<evidence type="ECO:0000313" key="2">
    <source>
        <dbReference type="Proteomes" id="UP000322000"/>
    </source>
</evidence>
<dbReference type="KEGG" id="tnl:113495234"/>
<comment type="similarity">
    <text evidence="1">Belongs to the UPF0728 family.</text>
</comment>
<dbReference type="Pfam" id="PF15092">
    <property type="entry name" value="UPF0728"/>
    <property type="match status" value="1"/>
</dbReference>
<evidence type="ECO:0000256" key="1">
    <source>
        <dbReference type="ARBA" id="ARBA00009973"/>
    </source>
</evidence>
<evidence type="ECO:0000313" key="3">
    <source>
        <dbReference type="RefSeq" id="XP_026729658.1"/>
    </source>
</evidence>